<keyword evidence="1" id="KW-0812">Transmembrane</keyword>
<comment type="caution">
    <text evidence="2">The sequence shown here is derived from an EMBL/GenBank/DDBJ whole genome shotgun (WGS) entry which is preliminary data.</text>
</comment>
<name>W6NN03_HAECO</name>
<sequence>VVISCIIAVLITAPIGSFVLDFSAPILIRKKITNQIVPNEIDHEKKIVGSMRSENNKFGRVRTVSLQIGIGDDR</sequence>
<evidence type="ECO:0000256" key="1">
    <source>
        <dbReference type="SAM" id="Phobius"/>
    </source>
</evidence>
<reference evidence="2" key="1">
    <citation type="submission" date="2013-03" db="EMBL/GenBank/DDBJ databases">
        <authorList>
            <person name="Aslett M."/>
        </authorList>
    </citation>
    <scope>NUCLEOTIDE SEQUENCE [LARGE SCALE GENOMIC DNA]</scope>
    <source>
        <strain evidence="2">ISE/inbred ISE</strain>
    </source>
</reference>
<reference evidence="2" key="2">
    <citation type="submission" date="2013-05" db="EMBL/GenBank/DDBJ databases">
        <title>The genome and transcriptome of Haemonchus contortus: a key model parasite for drug and vaccine discovery.</title>
        <authorList>
            <person name="Laing R."/>
            <person name="Kikuchi T."/>
            <person name="Martinelli A."/>
            <person name="Tsai I.J."/>
            <person name="Beech R.N."/>
            <person name="Redman E."/>
            <person name="Holroyd N."/>
            <person name="Bartley D.J."/>
            <person name="Beasley H."/>
            <person name="Britton C."/>
            <person name="Curran D."/>
            <person name="Devaney E."/>
            <person name="Gilabert A."/>
            <person name="Jackson F."/>
            <person name="Hunt M."/>
            <person name="Johnston S."/>
            <person name="Kryukov I."/>
            <person name="Li K."/>
            <person name="Morrison A.A."/>
            <person name="Reid A.J."/>
            <person name="Sargison N."/>
            <person name="Saunders G."/>
            <person name="Wasmuth J.D."/>
            <person name="Wolstenholme A."/>
            <person name="Berriman M."/>
            <person name="Gilleard J.S."/>
            <person name="Cotton J.A."/>
        </authorList>
    </citation>
    <scope>NUCLEOTIDE SEQUENCE [LARGE SCALE GENOMIC DNA]</scope>
    <source>
        <strain evidence="2">ISE/inbred ISE</strain>
    </source>
</reference>
<evidence type="ECO:0000313" key="2">
    <source>
        <dbReference type="EMBL" id="CDL96979.1"/>
    </source>
</evidence>
<gene>
    <name evidence="2" type="ORF">HCOI_00688400</name>
</gene>
<protein>
    <submittedName>
        <fullName evidence="2">Uncharacterized protein</fullName>
    </submittedName>
</protein>
<dbReference type="EMBL" id="CAVP010060887">
    <property type="protein sequence ID" value="CDL96979.1"/>
    <property type="molecule type" value="Genomic_DNA"/>
</dbReference>
<dbReference type="AlphaFoldDB" id="W6NN03"/>
<proteinExistence type="predicted"/>
<feature type="non-terminal residue" evidence="2">
    <location>
        <position position="1"/>
    </location>
</feature>
<accession>W6NN03</accession>
<keyword evidence="1" id="KW-0472">Membrane</keyword>
<keyword evidence="1" id="KW-1133">Transmembrane helix</keyword>
<organism evidence="2">
    <name type="scientific">Haemonchus contortus</name>
    <name type="common">Barber pole worm</name>
    <dbReference type="NCBI Taxonomy" id="6289"/>
    <lineage>
        <taxon>Eukaryota</taxon>
        <taxon>Metazoa</taxon>
        <taxon>Ecdysozoa</taxon>
        <taxon>Nematoda</taxon>
        <taxon>Chromadorea</taxon>
        <taxon>Rhabditida</taxon>
        <taxon>Rhabditina</taxon>
        <taxon>Rhabditomorpha</taxon>
        <taxon>Strongyloidea</taxon>
        <taxon>Trichostrongylidae</taxon>
        <taxon>Haemonchus</taxon>
    </lineage>
</organism>
<feature type="transmembrane region" description="Helical" evidence="1">
    <location>
        <begin position="6"/>
        <end position="28"/>
    </location>
</feature>